<accession>A0AAD7SWQ4</accession>
<reference evidence="1" key="1">
    <citation type="journal article" date="2023" name="Science">
        <title>Genome structures resolve the early diversification of teleost fishes.</title>
        <authorList>
            <person name="Parey E."/>
            <person name="Louis A."/>
            <person name="Montfort J."/>
            <person name="Bouchez O."/>
            <person name="Roques C."/>
            <person name="Iampietro C."/>
            <person name="Lluch J."/>
            <person name="Castinel A."/>
            <person name="Donnadieu C."/>
            <person name="Desvignes T."/>
            <person name="Floi Bucao C."/>
            <person name="Jouanno E."/>
            <person name="Wen M."/>
            <person name="Mejri S."/>
            <person name="Dirks R."/>
            <person name="Jansen H."/>
            <person name="Henkel C."/>
            <person name="Chen W.J."/>
            <person name="Zahm M."/>
            <person name="Cabau C."/>
            <person name="Klopp C."/>
            <person name="Thompson A.W."/>
            <person name="Robinson-Rechavi M."/>
            <person name="Braasch I."/>
            <person name="Lecointre G."/>
            <person name="Bobe J."/>
            <person name="Postlethwait J.H."/>
            <person name="Berthelot C."/>
            <person name="Roest Crollius H."/>
            <person name="Guiguen Y."/>
        </authorList>
    </citation>
    <scope>NUCLEOTIDE SEQUENCE</scope>
    <source>
        <strain evidence="1">NC1722</strain>
    </source>
</reference>
<sequence length="138" mass="15178">MIVVCLWHARGDGSDLVRCFQGFSCKSTNSPWFPRKSKPFTPSSTTSDIHRKQSATYLGCMTTKINHLMSPGDNSITTGWGVVDVCQLRIDVSLTPRLLSHDFLRGGSNTSAAPLQIRDKLQQIPGKGPAGFRLIDDE</sequence>
<name>A0AAD7SWQ4_9TELE</name>
<proteinExistence type="predicted"/>
<evidence type="ECO:0000313" key="1">
    <source>
        <dbReference type="EMBL" id="KAJ8410179.1"/>
    </source>
</evidence>
<organism evidence="1 2">
    <name type="scientific">Aldrovandia affinis</name>
    <dbReference type="NCBI Taxonomy" id="143900"/>
    <lineage>
        <taxon>Eukaryota</taxon>
        <taxon>Metazoa</taxon>
        <taxon>Chordata</taxon>
        <taxon>Craniata</taxon>
        <taxon>Vertebrata</taxon>
        <taxon>Euteleostomi</taxon>
        <taxon>Actinopterygii</taxon>
        <taxon>Neopterygii</taxon>
        <taxon>Teleostei</taxon>
        <taxon>Notacanthiformes</taxon>
        <taxon>Halosauridae</taxon>
        <taxon>Aldrovandia</taxon>
    </lineage>
</organism>
<dbReference type="AlphaFoldDB" id="A0AAD7SWQ4"/>
<comment type="caution">
    <text evidence="1">The sequence shown here is derived from an EMBL/GenBank/DDBJ whole genome shotgun (WGS) entry which is preliminary data.</text>
</comment>
<gene>
    <name evidence="1" type="ORF">AAFF_G00201600</name>
</gene>
<dbReference type="Proteomes" id="UP001221898">
    <property type="component" value="Unassembled WGS sequence"/>
</dbReference>
<evidence type="ECO:0000313" key="2">
    <source>
        <dbReference type="Proteomes" id="UP001221898"/>
    </source>
</evidence>
<dbReference type="EMBL" id="JAINUG010000027">
    <property type="protein sequence ID" value="KAJ8410179.1"/>
    <property type="molecule type" value="Genomic_DNA"/>
</dbReference>
<keyword evidence="2" id="KW-1185">Reference proteome</keyword>
<protein>
    <submittedName>
        <fullName evidence="1">Uncharacterized protein</fullName>
    </submittedName>
</protein>